<keyword evidence="3" id="KW-0328">Glycosyltransferase</keyword>
<evidence type="ECO:0000256" key="1">
    <source>
        <dbReference type="SAM" id="MobiDB-lite"/>
    </source>
</evidence>
<sequence length="1033" mass="116693">MACHIGGTDIQKKTSTDRFTLIRNASRSAKFASADPSGQDSRHRGPSHAEHRQVHSQSRNDLILTGYMSDEVLAMLYNLCKLFVFPSYNEVFGLPLSESMAWATAVIAGNASSIPEIVEREDALIDPFSEVATTSKITEALENDEFCEQLSRHSIHNAVIFSRDKCVNSRIAALEDVAADRHQSLKTALWPHRRPKLAYISPLPPERSGISDYSTELLPELARHYDIEVINAQPEVSDPWIRAHLPIRSVEYFAKNADNFERVLYHFGNSAFHHYMFDLLNRFPGVVVLHDFFLGDAYEYLEHISPGSWTRELSNSHGYKALWERFAKKDVREVIFKYPCNFSVLEMAVGVIVHSNYSVTLANQWYGDSIARHFVVIPMLRDLAKMVDRDEARRKLGVHIDDFMVCSFGILGPIKQNHRLLEAFLKSEMSKDPGCKLIFIGENDAGEYGREFLKTVSQSGLKERILVTGWVDADAFRNYLAAADIAVQLRTISRGESSKAVLDCMSHALATIVNSNGSLAELPSDAVWKLSDRFKNDELIWALETLWRDPGRRLALGSRAREVIMTENSSSRCADMYEKAIEAFYDGAKSCRASLIDDLARSDNLFTEEGSITALADSITQCRSSRRSAPQILIDISALVQIDIKTGIQRVTRSILRELLLNQPAGYRIEPVYVSPDQNGYRYAREFCLHFLNCPAGGLIDEPIDANLGDIFLGLDLHHEAIVSQANYLESLRNAGVRIFFIVYNILPIQIPDAFPLGTDDIHKRWLSSICRLSDGVMCISQTVADDVAEWLNTNGQKRLRPLKIGWFHIGADIENSVPTQGLPDDASQILARLSARPSFLMVGTVEPRKGYLQAIAAFEQLWNNGVDANLVIVGKEGWKDLPNDLRRTIPEIVNRLRHHPELDCRLFWLEGISDEYLEKIYIVSTCLIAASEGEGFGLPLIEAAQHKLPIIARDIPVFREVAGNHAFYFSGKEPADLADSIRGWLALCRSGKHPRSYGMAWLRWNESAERLLYIILNNRWYTEWKWNDDKKE</sequence>
<protein>
    <submittedName>
        <fullName evidence="3">Mannosyltransferase</fullName>
    </submittedName>
</protein>
<keyword evidence="3" id="KW-0808">Transferase</keyword>
<feature type="domain" description="Glycosyl transferase family 1" evidence="2">
    <location>
        <begin position="388"/>
        <end position="562"/>
    </location>
</feature>
<feature type="compositionally biased region" description="Basic and acidic residues" evidence="1">
    <location>
        <begin position="40"/>
        <end position="53"/>
    </location>
</feature>
<dbReference type="InterPro" id="IPR001296">
    <property type="entry name" value="Glyco_trans_1"/>
</dbReference>
<reference evidence="3" key="1">
    <citation type="journal article" date="2015" name="Proc. Natl. Acad. Sci. U.S.A.">
        <title>Networks of energetic and metabolic interactions define dynamics in microbial communities.</title>
        <authorList>
            <person name="Embree M."/>
            <person name="Liu J.K."/>
            <person name="Al-Bassam M.M."/>
            <person name="Zengler K."/>
        </authorList>
    </citation>
    <scope>NUCLEOTIDE SEQUENCE</scope>
</reference>
<dbReference type="PANTHER" id="PTHR46401">
    <property type="entry name" value="GLYCOSYLTRANSFERASE WBBK-RELATED"/>
    <property type="match status" value="1"/>
</dbReference>
<evidence type="ECO:0000313" key="3">
    <source>
        <dbReference type="EMBL" id="KUG16357.1"/>
    </source>
</evidence>
<dbReference type="AlphaFoldDB" id="A0A0W8F675"/>
<gene>
    <name evidence="3" type="ORF">ASZ90_014031</name>
</gene>
<accession>A0A0W8F675</accession>
<dbReference type="CDD" id="cd03809">
    <property type="entry name" value="GT4_MtfB-like"/>
    <property type="match status" value="1"/>
</dbReference>
<dbReference type="Pfam" id="PF00534">
    <property type="entry name" value="Glycos_transf_1"/>
    <property type="match status" value="3"/>
</dbReference>
<dbReference type="CDD" id="cd03801">
    <property type="entry name" value="GT4_PimA-like"/>
    <property type="match status" value="1"/>
</dbReference>
<dbReference type="GO" id="GO:0016757">
    <property type="term" value="F:glycosyltransferase activity"/>
    <property type="evidence" value="ECO:0007669"/>
    <property type="project" value="UniProtKB-KW"/>
</dbReference>
<evidence type="ECO:0000259" key="2">
    <source>
        <dbReference type="Pfam" id="PF00534"/>
    </source>
</evidence>
<feature type="region of interest" description="Disordered" evidence="1">
    <location>
        <begin position="28"/>
        <end position="57"/>
    </location>
</feature>
<feature type="domain" description="Glycosyl transferase family 1" evidence="2">
    <location>
        <begin position="835"/>
        <end position="987"/>
    </location>
</feature>
<name>A0A0W8F675_9ZZZZ</name>
<comment type="caution">
    <text evidence="3">The sequence shown here is derived from an EMBL/GenBank/DDBJ whole genome shotgun (WGS) entry which is preliminary data.</text>
</comment>
<dbReference type="EMBL" id="LNQE01001503">
    <property type="protein sequence ID" value="KUG16357.1"/>
    <property type="molecule type" value="Genomic_DNA"/>
</dbReference>
<dbReference type="PANTHER" id="PTHR46401:SF9">
    <property type="entry name" value="MANNOSYLTRANSFERASE A"/>
    <property type="match status" value="1"/>
</dbReference>
<feature type="domain" description="Glycosyl transferase family 1" evidence="2">
    <location>
        <begin position="59"/>
        <end position="152"/>
    </location>
</feature>
<dbReference type="Gene3D" id="3.40.50.2000">
    <property type="entry name" value="Glycogen Phosphorylase B"/>
    <property type="match status" value="3"/>
</dbReference>
<proteinExistence type="predicted"/>
<organism evidence="3">
    <name type="scientific">hydrocarbon metagenome</name>
    <dbReference type="NCBI Taxonomy" id="938273"/>
    <lineage>
        <taxon>unclassified sequences</taxon>
        <taxon>metagenomes</taxon>
        <taxon>ecological metagenomes</taxon>
    </lineage>
</organism>
<dbReference type="SUPFAM" id="SSF53756">
    <property type="entry name" value="UDP-Glycosyltransferase/glycogen phosphorylase"/>
    <property type="match status" value="3"/>
</dbReference>